<gene>
    <name evidence="2" type="ORF">SCHCODRAFT_40345</name>
</gene>
<feature type="non-terminal residue" evidence="2">
    <location>
        <position position="138"/>
    </location>
</feature>
<dbReference type="GO" id="GO:0004523">
    <property type="term" value="F:RNA-DNA hybrid ribonuclease activity"/>
    <property type="evidence" value="ECO:0007669"/>
    <property type="project" value="InterPro"/>
</dbReference>
<dbReference type="GO" id="GO:0003676">
    <property type="term" value="F:nucleic acid binding"/>
    <property type="evidence" value="ECO:0007669"/>
    <property type="project" value="InterPro"/>
</dbReference>
<dbReference type="OMA" id="CDEPGND"/>
<dbReference type="GeneID" id="9595315"/>
<dbReference type="CDD" id="cd09276">
    <property type="entry name" value="Rnase_HI_RT_non_LTR"/>
    <property type="match status" value="1"/>
</dbReference>
<sequence length="138" mass="14951">ERTVFEAELVGASLAIDIIASTKRLTRAAVLLDSQAAIQALRGSGTKAGQQLVHEFWVRVHRLRASRRTLSLIVAWVPGHVGVEGNERVDAEAKAAAEGCGDTPLHDKRGLLNGPLPVSRSAVIAAEKSRVQQQWCRR</sequence>
<dbReference type="VEuPathDB" id="FungiDB:SCHCODRAFT_02447042"/>
<evidence type="ECO:0000313" key="3">
    <source>
        <dbReference type="Proteomes" id="UP000007431"/>
    </source>
</evidence>
<dbReference type="Pfam" id="PF00075">
    <property type="entry name" value="RNase_H"/>
    <property type="match status" value="1"/>
</dbReference>
<dbReference type="Proteomes" id="UP000007431">
    <property type="component" value="Unassembled WGS sequence"/>
</dbReference>
<dbReference type="RefSeq" id="XP_003032595.1">
    <property type="nucleotide sequence ID" value="XM_003032549.1"/>
</dbReference>
<organism evidence="3">
    <name type="scientific">Schizophyllum commune (strain H4-8 / FGSC 9210)</name>
    <name type="common">Split gill fungus</name>
    <dbReference type="NCBI Taxonomy" id="578458"/>
    <lineage>
        <taxon>Eukaryota</taxon>
        <taxon>Fungi</taxon>
        <taxon>Dikarya</taxon>
        <taxon>Basidiomycota</taxon>
        <taxon>Agaricomycotina</taxon>
        <taxon>Agaricomycetes</taxon>
        <taxon>Agaricomycetidae</taxon>
        <taxon>Agaricales</taxon>
        <taxon>Schizophyllaceae</taxon>
        <taxon>Schizophyllum</taxon>
    </lineage>
</organism>
<dbReference type="InterPro" id="IPR012337">
    <property type="entry name" value="RNaseH-like_sf"/>
</dbReference>
<dbReference type="Gene3D" id="3.30.420.10">
    <property type="entry name" value="Ribonuclease H-like superfamily/Ribonuclease H"/>
    <property type="match status" value="1"/>
</dbReference>
<dbReference type="OrthoDB" id="3265515at2759"/>
<dbReference type="InParanoid" id="D8Q3I4"/>
<reference evidence="2 3" key="1">
    <citation type="journal article" date="2010" name="Nat. Biotechnol.">
        <title>Genome sequence of the model mushroom Schizophyllum commune.</title>
        <authorList>
            <person name="Ohm R.A."/>
            <person name="de Jong J.F."/>
            <person name="Lugones L.G."/>
            <person name="Aerts A."/>
            <person name="Kothe E."/>
            <person name="Stajich J.E."/>
            <person name="de Vries R.P."/>
            <person name="Record E."/>
            <person name="Levasseur A."/>
            <person name="Baker S.E."/>
            <person name="Bartholomew K.A."/>
            <person name="Coutinho P.M."/>
            <person name="Erdmann S."/>
            <person name="Fowler T.J."/>
            <person name="Gathman A.C."/>
            <person name="Lombard V."/>
            <person name="Henrissat B."/>
            <person name="Knabe N."/>
            <person name="Kuees U."/>
            <person name="Lilly W.W."/>
            <person name="Lindquist E."/>
            <person name="Lucas S."/>
            <person name="Magnuson J.K."/>
            <person name="Piumi F."/>
            <person name="Raudaskoski M."/>
            <person name="Salamov A."/>
            <person name="Schmutz J."/>
            <person name="Schwarze F.W.M.R."/>
            <person name="vanKuyk P.A."/>
            <person name="Horton J.S."/>
            <person name="Grigoriev I.V."/>
            <person name="Woesten H.A.B."/>
        </authorList>
    </citation>
    <scope>NUCLEOTIDE SEQUENCE [LARGE SCALE GENOMIC DNA]</scope>
    <source>
        <strain evidence="3">H4-8 / FGSC 9210</strain>
    </source>
</reference>
<dbReference type="InterPro" id="IPR036397">
    <property type="entry name" value="RNaseH_sf"/>
</dbReference>
<dbReference type="STRING" id="578458.D8Q3I4"/>
<dbReference type="EMBL" id="GL377305">
    <property type="protein sequence ID" value="EFI97692.1"/>
    <property type="molecule type" value="Genomic_DNA"/>
</dbReference>
<evidence type="ECO:0000259" key="1">
    <source>
        <dbReference type="PROSITE" id="PS50879"/>
    </source>
</evidence>
<dbReference type="HOGENOM" id="CLU_000680_30_6_1"/>
<dbReference type="PROSITE" id="PS50879">
    <property type="entry name" value="RNASE_H_1"/>
    <property type="match status" value="1"/>
</dbReference>
<evidence type="ECO:0000313" key="2">
    <source>
        <dbReference type="EMBL" id="EFI97692.1"/>
    </source>
</evidence>
<dbReference type="KEGG" id="scm:SCHCO_02447042"/>
<name>D8Q3I4_SCHCM</name>
<dbReference type="InterPro" id="IPR002156">
    <property type="entry name" value="RNaseH_domain"/>
</dbReference>
<keyword evidence="3" id="KW-1185">Reference proteome</keyword>
<feature type="domain" description="RNase H type-1" evidence="1">
    <location>
        <begin position="1"/>
        <end position="98"/>
    </location>
</feature>
<feature type="non-terminal residue" evidence="2">
    <location>
        <position position="1"/>
    </location>
</feature>
<dbReference type="SUPFAM" id="SSF53098">
    <property type="entry name" value="Ribonuclease H-like"/>
    <property type="match status" value="1"/>
</dbReference>
<accession>D8Q3I4</accession>
<dbReference type="AlphaFoldDB" id="D8Q3I4"/>
<proteinExistence type="predicted"/>
<protein>
    <recommendedName>
        <fullName evidence="1">RNase H type-1 domain-containing protein</fullName>
    </recommendedName>
</protein>